<keyword evidence="3" id="KW-0274">FAD</keyword>
<dbReference type="InterPro" id="IPR006094">
    <property type="entry name" value="Oxid_FAD_bind_N"/>
</dbReference>
<dbReference type="PANTHER" id="PTHR46568:SF1">
    <property type="entry name" value="ALKYLDIHYDROXYACETONEPHOSPHATE SYNTHASE, PEROXISOMAL"/>
    <property type="match status" value="1"/>
</dbReference>
<dbReference type="Gene3D" id="3.30.70.3450">
    <property type="match status" value="1"/>
</dbReference>
<keyword evidence="4" id="KW-0560">Oxidoreductase</keyword>
<evidence type="ECO:0000313" key="10">
    <source>
        <dbReference type="Proteomes" id="UP000028542"/>
    </source>
</evidence>
<dbReference type="InterPro" id="IPR016164">
    <property type="entry name" value="FAD-linked_Oxase-like_C"/>
</dbReference>
<dbReference type="PANTHER" id="PTHR46568">
    <property type="entry name" value="ALKYLDIHYDROXYACETONEPHOSPHATE SYNTHASE, PEROXISOMAL"/>
    <property type="match status" value="1"/>
</dbReference>
<keyword evidence="10" id="KW-1185">Reference proteome</keyword>
<dbReference type="SUPFAM" id="SSF56176">
    <property type="entry name" value="FAD-binding/transporter-associated domain-like"/>
    <property type="match status" value="1"/>
</dbReference>
<dbReference type="Gene3D" id="1.10.45.10">
    <property type="entry name" value="Vanillyl-alcohol Oxidase, Chain A, domain 4"/>
    <property type="match status" value="1"/>
</dbReference>
<dbReference type="GO" id="GO:0071949">
    <property type="term" value="F:FAD binding"/>
    <property type="evidence" value="ECO:0007669"/>
    <property type="project" value="InterPro"/>
</dbReference>
<dbReference type="PROSITE" id="PS51387">
    <property type="entry name" value="FAD_PCMH"/>
    <property type="match status" value="1"/>
</dbReference>
<dbReference type="InterPro" id="IPR016169">
    <property type="entry name" value="FAD-bd_PCMH_sub2"/>
</dbReference>
<evidence type="ECO:0000256" key="2">
    <source>
        <dbReference type="ARBA" id="ARBA00022630"/>
    </source>
</evidence>
<dbReference type="eggNOG" id="COG0277">
    <property type="taxonomic scope" value="Bacteria"/>
</dbReference>
<feature type="site" description="Important for enzyme activity" evidence="7">
    <location>
        <position position="347"/>
    </location>
</feature>
<dbReference type="InterPro" id="IPR025650">
    <property type="entry name" value="Alkyl-DHAP_Synthase"/>
</dbReference>
<evidence type="ECO:0000256" key="5">
    <source>
        <dbReference type="PIRSR" id="PIRSR625650-1"/>
    </source>
</evidence>
<dbReference type="GO" id="GO:0008610">
    <property type="term" value="P:lipid biosynthetic process"/>
    <property type="evidence" value="ECO:0007669"/>
    <property type="project" value="InterPro"/>
</dbReference>
<dbReference type="SUPFAM" id="SSF55103">
    <property type="entry name" value="FAD-linked oxidases, C-terminal domain"/>
    <property type="match status" value="1"/>
</dbReference>
<dbReference type="GO" id="GO:0016491">
    <property type="term" value="F:oxidoreductase activity"/>
    <property type="evidence" value="ECO:0007669"/>
    <property type="project" value="UniProtKB-KW"/>
</dbReference>
<feature type="binding site" evidence="6">
    <location>
        <position position="434"/>
    </location>
    <ligand>
        <name>substrate</name>
    </ligand>
</feature>
<proteinExistence type="inferred from homology"/>
<dbReference type="Gene3D" id="3.30.300.330">
    <property type="match status" value="1"/>
</dbReference>
<keyword evidence="2" id="KW-0285">Flavoprotein</keyword>
<evidence type="ECO:0000313" key="9">
    <source>
        <dbReference type="EMBL" id="KEZ86831.1"/>
    </source>
</evidence>
<accession>A0A084JCZ7</accession>
<dbReference type="InterPro" id="IPR016171">
    <property type="entry name" value="Vanillyl_alc_oxidase_C-sub2"/>
</dbReference>
<dbReference type="GO" id="GO:0008609">
    <property type="term" value="F:alkylglycerone-phosphate synthase activity"/>
    <property type="evidence" value="ECO:0007669"/>
    <property type="project" value="InterPro"/>
</dbReference>
<feature type="active site" description="Proton donor/acceptor" evidence="5">
    <location>
        <position position="490"/>
    </location>
</feature>
<feature type="domain" description="FAD-binding PCMH-type" evidence="8">
    <location>
        <begin position="124"/>
        <end position="310"/>
    </location>
</feature>
<dbReference type="Gene3D" id="3.30.465.10">
    <property type="match status" value="1"/>
</dbReference>
<dbReference type="Pfam" id="PF02913">
    <property type="entry name" value="FAD-oxidase_C"/>
    <property type="match status" value="1"/>
</dbReference>
<evidence type="ECO:0000256" key="1">
    <source>
        <dbReference type="ARBA" id="ARBA00008000"/>
    </source>
</evidence>
<dbReference type="InterPro" id="IPR016167">
    <property type="entry name" value="FAD-bd_PCMH_sub1"/>
</dbReference>
<dbReference type="Gene3D" id="3.30.43.10">
    <property type="entry name" value="Uridine Diphospho-n-acetylenolpyruvylglucosamine Reductase, domain 2"/>
    <property type="match status" value="1"/>
</dbReference>
<dbReference type="STRING" id="318464.IO99_08090"/>
<dbReference type="Pfam" id="PF01565">
    <property type="entry name" value="FAD_binding_4"/>
    <property type="match status" value="1"/>
</dbReference>
<gene>
    <name evidence="9" type="ORF">IO99_08090</name>
</gene>
<evidence type="ECO:0000259" key="8">
    <source>
        <dbReference type="PROSITE" id="PS51387"/>
    </source>
</evidence>
<dbReference type="AlphaFoldDB" id="A0A084JCZ7"/>
<name>A0A084JCZ7_9CLOT</name>
<evidence type="ECO:0000256" key="3">
    <source>
        <dbReference type="ARBA" id="ARBA00022827"/>
    </source>
</evidence>
<dbReference type="Proteomes" id="UP000028542">
    <property type="component" value="Unassembled WGS sequence"/>
</dbReference>
<dbReference type="InterPro" id="IPR004113">
    <property type="entry name" value="FAD-bd_oxidored_4_C"/>
</dbReference>
<evidence type="ECO:0000256" key="7">
    <source>
        <dbReference type="PIRSR" id="PIRSR625650-4"/>
    </source>
</evidence>
<reference evidence="9 10" key="1">
    <citation type="submission" date="2014-07" db="EMBL/GenBank/DDBJ databases">
        <title>Draft genome of Clostridium sulfidigenes 113A isolated from sediments associated with methane hydrate from Krishna Godavari basin.</title>
        <authorList>
            <person name="Honkalas V.S."/>
            <person name="Dabir A.P."/>
            <person name="Arora P."/>
            <person name="Dhakephalkar P.K."/>
        </authorList>
    </citation>
    <scope>NUCLEOTIDE SEQUENCE [LARGE SCALE GENOMIC DNA]</scope>
    <source>
        <strain evidence="9 10">113A</strain>
    </source>
</reference>
<dbReference type="InterPro" id="IPR016166">
    <property type="entry name" value="FAD-bd_PCMH"/>
</dbReference>
<sequence>MGELFMNKNEDIFTPNWYEDLPPEGSYRSILKWGNPKEFKHPNPRLYTLMKKTFEMTDDDFKTPQKMGLEKVNFEKEITLAEGQIAHFKHIVGENNVRMDPYSRLQIAYGKTMIDSMRLREGIVENIPDIVIHPRSKEDIKEIVEYCNEEKIPVYVYGGGSSVTRGVECVKGGVSLDMRVHMNKVVNFNEINQTITVEAGMSGPKLEETLNKAKELFGAKRAYTCGHFPQSFEYSAVGGWVVTRGAGQNSTYFGKIEDMVICQEYITPAGEIKTDEYPALATGPSIDEIMMGSEGAYGILVSVTLKIFRYMPENQRRFSYIFKNWEDARNAAREIMQGQFGFPSVFRLSDPEETDVMMKLYGVEGTIIDKIMTVRGYKTNERCMFLGFTDGETCFTKVVRKKVHKICKAYGAMSTTGYVTKAWEHGRFRDPYLREDLQDYGIMTDTLECSVNWENMDYVHKGVRAYCKSRPNTICMTHMSHVYPQGANLYFIFIAKMNKIDEYLEYQYGILDNIQKYGAAMSHHHGIGKMTAPWLEGQIGKNQMEVFKVLKNHFDPNNIMNPGGTLGLDLSDDKKRMVK</sequence>
<evidence type="ECO:0000256" key="4">
    <source>
        <dbReference type="ARBA" id="ARBA00023002"/>
    </source>
</evidence>
<comment type="similarity">
    <text evidence="1">Belongs to the FAD-binding oxidoreductase/transferase type 4 family.</text>
</comment>
<dbReference type="EMBL" id="JPMD01000017">
    <property type="protein sequence ID" value="KEZ86831.1"/>
    <property type="molecule type" value="Genomic_DNA"/>
</dbReference>
<dbReference type="InterPro" id="IPR036318">
    <property type="entry name" value="FAD-bd_PCMH-like_sf"/>
</dbReference>
<comment type="caution">
    <text evidence="9">The sequence shown here is derived from an EMBL/GenBank/DDBJ whole genome shotgun (WGS) entry which is preliminary data.</text>
</comment>
<protein>
    <submittedName>
        <fullName evidence="9">Oxidoreductase</fullName>
    </submittedName>
</protein>
<organism evidence="9 10">
    <name type="scientific">Clostridium sulfidigenes</name>
    <dbReference type="NCBI Taxonomy" id="318464"/>
    <lineage>
        <taxon>Bacteria</taxon>
        <taxon>Bacillati</taxon>
        <taxon>Bacillota</taxon>
        <taxon>Clostridia</taxon>
        <taxon>Eubacteriales</taxon>
        <taxon>Clostridiaceae</taxon>
        <taxon>Clostridium</taxon>
    </lineage>
</organism>
<evidence type="ECO:0000256" key="6">
    <source>
        <dbReference type="PIRSR" id="PIRSR625650-2"/>
    </source>
</evidence>